<feature type="region of interest" description="Disordered" evidence="1">
    <location>
        <begin position="157"/>
        <end position="176"/>
    </location>
</feature>
<keyword evidence="4" id="KW-1185">Reference proteome</keyword>
<dbReference type="InterPro" id="IPR015943">
    <property type="entry name" value="WD40/YVTN_repeat-like_dom_sf"/>
</dbReference>
<gene>
    <name evidence="3" type="ORF">C6P46_005048</name>
</gene>
<evidence type="ECO:0000313" key="4">
    <source>
        <dbReference type="Proteomes" id="UP000777482"/>
    </source>
</evidence>
<dbReference type="Proteomes" id="UP000777482">
    <property type="component" value="Unassembled WGS sequence"/>
</dbReference>
<dbReference type="PROSITE" id="PS50181">
    <property type="entry name" value="FBOX"/>
    <property type="match status" value="1"/>
</dbReference>
<protein>
    <recommendedName>
        <fullName evidence="2">F-box domain-containing protein</fullName>
    </recommendedName>
</protein>
<dbReference type="SUPFAM" id="SSF50978">
    <property type="entry name" value="WD40 repeat-like"/>
    <property type="match status" value="1"/>
</dbReference>
<comment type="caution">
    <text evidence="3">The sequence shown here is derived from an EMBL/GenBank/DDBJ whole genome shotgun (WGS) entry which is preliminary data.</text>
</comment>
<dbReference type="OrthoDB" id="1259151at2759"/>
<sequence>MQLSLLESLPDEVLRHVLRHCSLSTLLSLSATNRTLHEIISHDYLATFARTRLNYDPRTLKHIGFHARAPWAQRALWAERTNRRWNDWDGRGVAVGGVRREWRRCLPTLKFWEVQDGVEVVIVGRGRDLEVWLTRSDGSLDIVSVIVRAPVKRSSIRSTCNGKESPSSHHHGAQEDVTALASGTRPGEIIVSRVSGLIQRLCVVEHATGPGHPLVLEETARYSIPDSTANGRRNRSTVQAIHSRRDVLVSSSTVRKPASVPATEQSMVVDPRGPLVSLARTLKERSAAQAHSVSVHSIVAPWQPPVSIPFTTKPWSVHMSPQRSWLAVGHSGTAPLSLFQLDSTGAPSSSTPTRVAHTPKSTSVYGLTTPSEACSPFSNPEQTLIAAFYDSTTRVYDLRIPPSPHLASSWDAPSTRERPANEVLRLADPWSDDPSYSVGIGGAHGAYIAVGTARNAAVRLFDIRSPARPRGVTAFAPGRDRSPVYSLEVEGSRVWGCTENRGFLLDFEAFEAPRRHADKVAYVGHQEGEGGVLKWMGAR</sequence>
<dbReference type="EMBL" id="PUHQ01000051">
    <property type="protein sequence ID" value="KAG0659689.1"/>
    <property type="molecule type" value="Genomic_DNA"/>
</dbReference>
<evidence type="ECO:0000256" key="1">
    <source>
        <dbReference type="SAM" id="MobiDB-lite"/>
    </source>
</evidence>
<dbReference type="SUPFAM" id="SSF81383">
    <property type="entry name" value="F-box domain"/>
    <property type="match status" value="1"/>
</dbReference>
<name>A0A9P7B4R3_RHOMI</name>
<accession>A0A9P7B4R3</accession>
<dbReference type="Pfam" id="PF12937">
    <property type="entry name" value="F-box-like"/>
    <property type="match status" value="1"/>
</dbReference>
<dbReference type="Gene3D" id="1.20.1280.50">
    <property type="match status" value="1"/>
</dbReference>
<reference evidence="3 4" key="1">
    <citation type="submission" date="2020-11" db="EMBL/GenBank/DDBJ databases">
        <title>Kefir isolates.</title>
        <authorList>
            <person name="Marcisauskas S."/>
            <person name="Kim Y."/>
            <person name="Blasche S."/>
        </authorList>
    </citation>
    <scope>NUCLEOTIDE SEQUENCE [LARGE SCALE GENOMIC DNA]</scope>
    <source>
        <strain evidence="3 4">KR</strain>
    </source>
</reference>
<evidence type="ECO:0000259" key="2">
    <source>
        <dbReference type="PROSITE" id="PS50181"/>
    </source>
</evidence>
<organism evidence="3 4">
    <name type="scientific">Rhodotorula mucilaginosa</name>
    <name type="common">Yeast</name>
    <name type="synonym">Rhodotorula rubra</name>
    <dbReference type="NCBI Taxonomy" id="5537"/>
    <lineage>
        <taxon>Eukaryota</taxon>
        <taxon>Fungi</taxon>
        <taxon>Dikarya</taxon>
        <taxon>Basidiomycota</taxon>
        <taxon>Pucciniomycotina</taxon>
        <taxon>Microbotryomycetes</taxon>
        <taxon>Sporidiobolales</taxon>
        <taxon>Sporidiobolaceae</taxon>
        <taxon>Rhodotorula</taxon>
    </lineage>
</organism>
<dbReference type="InterPro" id="IPR001810">
    <property type="entry name" value="F-box_dom"/>
</dbReference>
<proteinExistence type="predicted"/>
<dbReference type="InterPro" id="IPR036047">
    <property type="entry name" value="F-box-like_dom_sf"/>
</dbReference>
<dbReference type="InterPro" id="IPR036322">
    <property type="entry name" value="WD40_repeat_dom_sf"/>
</dbReference>
<dbReference type="Gene3D" id="2.130.10.10">
    <property type="entry name" value="YVTN repeat-like/Quinoprotein amine dehydrogenase"/>
    <property type="match status" value="1"/>
</dbReference>
<evidence type="ECO:0000313" key="3">
    <source>
        <dbReference type="EMBL" id="KAG0659689.1"/>
    </source>
</evidence>
<dbReference type="AlphaFoldDB" id="A0A9P7B4R3"/>
<feature type="domain" description="F-box" evidence="2">
    <location>
        <begin position="3"/>
        <end position="51"/>
    </location>
</feature>
<dbReference type="SMART" id="SM00256">
    <property type="entry name" value="FBOX"/>
    <property type="match status" value="1"/>
</dbReference>